<dbReference type="SUPFAM" id="SSF51120">
    <property type="entry name" value="beta-Roll"/>
    <property type="match status" value="1"/>
</dbReference>
<dbReference type="InterPro" id="IPR011049">
    <property type="entry name" value="Serralysin-like_metalloprot_C"/>
</dbReference>
<proteinExistence type="predicted"/>
<reference evidence="1 2" key="1">
    <citation type="submission" date="2023-07" db="EMBL/GenBank/DDBJ databases">
        <title>Genomic Encyclopedia of Type Strains, Phase IV (KMG-IV): sequencing the most valuable type-strain genomes for metagenomic binning, comparative biology and taxonomic classification.</title>
        <authorList>
            <person name="Goeker M."/>
        </authorList>
    </citation>
    <scope>NUCLEOTIDE SEQUENCE [LARGE SCALE GENOMIC DNA]</scope>
    <source>
        <strain evidence="1 2">DSM 1112</strain>
    </source>
</reference>
<keyword evidence="2" id="KW-1185">Reference proteome</keyword>
<evidence type="ECO:0000313" key="2">
    <source>
        <dbReference type="Proteomes" id="UP001230207"/>
    </source>
</evidence>
<organism evidence="1 2">
    <name type="scientific">Pararhizobium capsulatum DSM 1112</name>
    <dbReference type="NCBI Taxonomy" id="1121113"/>
    <lineage>
        <taxon>Bacteria</taxon>
        <taxon>Pseudomonadati</taxon>
        <taxon>Pseudomonadota</taxon>
        <taxon>Alphaproteobacteria</taxon>
        <taxon>Hyphomicrobiales</taxon>
        <taxon>Rhizobiaceae</taxon>
        <taxon>Rhizobium/Agrobacterium group</taxon>
        <taxon>Pararhizobium</taxon>
    </lineage>
</organism>
<name>A0ABU0C1F9_9HYPH</name>
<dbReference type="Proteomes" id="UP001230207">
    <property type="component" value="Unassembled WGS sequence"/>
</dbReference>
<dbReference type="Gene3D" id="2.150.10.10">
    <property type="entry name" value="Serralysin-like metalloprotease, C-terminal"/>
    <property type="match status" value="1"/>
</dbReference>
<accession>A0ABU0C1F9</accession>
<sequence>MNHVSQLFEDDVVTSPSINTGDAKGDTYVSIENLSGSNFNDTLYGSAAANAISGAEGDSFSSLNGFVQSRSGIETSRLGSCRTGLDKNLSMRVFHLAAGRIYVPCPLENASNRNRSILRPEGFGGLS</sequence>
<gene>
    <name evidence="1" type="ORF">QO002_005148</name>
</gene>
<evidence type="ECO:0000313" key="1">
    <source>
        <dbReference type="EMBL" id="MDQ0322942.1"/>
    </source>
</evidence>
<comment type="caution">
    <text evidence="1">The sequence shown here is derived from an EMBL/GenBank/DDBJ whole genome shotgun (WGS) entry which is preliminary data.</text>
</comment>
<dbReference type="EMBL" id="JAUSVF010000003">
    <property type="protein sequence ID" value="MDQ0322942.1"/>
    <property type="molecule type" value="Genomic_DNA"/>
</dbReference>
<protein>
    <submittedName>
        <fullName evidence="1">Ca2+-binding RTX toxin-like protein</fullName>
    </submittedName>
</protein>